<dbReference type="GeneID" id="94426995"/>
<evidence type="ECO:0000313" key="2">
    <source>
        <dbReference type="Proteomes" id="UP000221165"/>
    </source>
</evidence>
<gene>
    <name evidence="1" type="ORF">CSUI_003588</name>
</gene>
<reference evidence="1 2" key="1">
    <citation type="journal article" date="2017" name="Int. J. Parasitol.">
        <title>The genome of the protozoan parasite Cystoisospora suis and a reverse vaccinology approach to identify vaccine candidates.</title>
        <authorList>
            <person name="Palmieri N."/>
            <person name="Shrestha A."/>
            <person name="Ruttkowski B."/>
            <person name="Beck T."/>
            <person name="Vogl C."/>
            <person name="Tomley F."/>
            <person name="Blake D.P."/>
            <person name="Joachim A."/>
        </authorList>
    </citation>
    <scope>NUCLEOTIDE SEQUENCE [LARGE SCALE GENOMIC DNA]</scope>
    <source>
        <strain evidence="1 2">Wien I</strain>
    </source>
</reference>
<dbReference type="RefSeq" id="XP_067924244.1">
    <property type="nucleotide sequence ID" value="XM_068063784.1"/>
</dbReference>
<dbReference type="AlphaFoldDB" id="A0A2C6L089"/>
<organism evidence="1 2">
    <name type="scientific">Cystoisospora suis</name>
    <dbReference type="NCBI Taxonomy" id="483139"/>
    <lineage>
        <taxon>Eukaryota</taxon>
        <taxon>Sar</taxon>
        <taxon>Alveolata</taxon>
        <taxon>Apicomplexa</taxon>
        <taxon>Conoidasida</taxon>
        <taxon>Coccidia</taxon>
        <taxon>Eucoccidiorida</taxon>
        <taxon>Eimeriorina</taxon>
        <taxon>Sarcocystidae</taxon>
        <taxon>Cystoisospora</taxon>
    </lineage>
</organism>
<protein>
    <submittedName>
        <fullName evidence="1">Uncharacterized protein</fullName>
    </submittedName>
</protein>
<keyword evidence="2" id="KW-1185">Reference proteome</keyword>
<sequence length="106" mass="11383">MKGSRSLLPIKRCASIVWAASASLQFIRRGSTGAVVRNFFGGEAKTAVGSRQSSVHLGWANDPSLPVSNLNFLSRLDTPCLHHSPSRAPGALFIVLEREILLAISL</sequence>
<dbReference type="Proteomes" id="UP000221165">
    <property type="component" value="Unassembled WGS sequence"/>
</dbReference>
<dbReference type="EMBL" id="MIGC01001627">
    <property type="protein sequence ID" value="PHJ22567.1"/>
    <property type="molecule type" value="Genomic_DNA"/>
</dbReference>
<name>A0A2C6L089_9APIC</name>
<proteinExistence type="predicted"/>
<comment type="caution">
    <text evidence="1">The sequence shown here is derived from an EMBL/GenBank/DDBJ whole genome shotgun (WGS) entry which is preliminary data.</text>
</comment>
<dbReference type="VEuPathDB" id="ToxoDB:CSUI_003588"/>
<accession>A0A2C6L089</accession>
<evidence type="ECO:0000313" key="1">
    <source>
        <dbReference type="EMBL" id="PHJ22567.1"/>
    </source>
</evidence>